<dbReference type="Pfam" id="PF02321">
    <property type="entry name" value="OEP"/>
    <property type="match status" value="2"/>
</dbReference>
<evidence type="ECO:0000256" key="3">
    <source>
        <dbReference type="ARBA" id="ARBA00022448"/>
    </source>
</evidence>
<comment type="similarity">
    <text evidence="2">Belongs to the outer membrane factor (OMF) (TC 1.B.17) family.</text>
</comment>
<sequence length="456" mass="50833">MDDRKNYKKMAFMTIMFSLMGYAGFGQGQITVEEAIRITLERNLQVKQASLNKDLAAQDVYQAKSNLYPDLSLGVNQRFNNGFAFDQVSGTVITGNEWTRTSSASVSSNVTIFQGFQKINQIKANKLLLESSATQIEKIKYDLMLSVLVNYLEAITNSELTIASQQQILLSKEQVKNDSIQFQVGNKTLADLSQSKNQVATDELNLVNARNAYESSLLTLKQLMEMSPQAELKLVKPEVEAVDYVLGQYSAVNVFEKAKSFNPEVKKAQLDKEVALKQIDIAKGGYYPSLSLGVSYGTNYSSKGRNLITGDYLPFGDQFNQNKSFGAGLTLSVPIFDNNKNRINVSKAKINLELAETSQQLLETNLNKTVNQAVLDLSAAAQRYQSSLAAFSSATDAFQVIKERYDIGMANGIELFTAQTNRNKAEFDLIQAKYNMIFKDKIIDYYVGNPIKFDIK</sequence>
<evidence type="ECO:0000313" key="9">
    <source>
        <dbReference type="Proteomes" id="UP001409291"/>
    </source>
</evidence>
<dbReference type="InterPro" id="IPR003423">
    <property type="entry name" value="OMP_efflux"/>
</dbReference>
<evidence type="ECO:0000256" key="4">
    <source>
        <dbReference type="ARBA" id="ARBA00022452"/>
    </source>
</evidence>
<evidence type="ECO:0000256" key="5">
    <source>
        <dbReference type="ARBA" id="ARBA00022692"/>
    </source>
</evidence>
<keyword evidence="5" id="KW-0812">Transmembrane</keyword>
<keyword evidence="4" id="KW-1134">Transmembrane beta strand</keyword>
<evidence type="ECO:0000256" key="6">
    <source>
        <dbReference type="ARBA" id="ARBA00023136"/>
    </source>
</evidence>
<accession>A0ABV0BMT5</accession>
<dbReference type="Gene3D" id="1.20.1600.10">
    <property type="entry name" value="Outer membrane efflux proteins (OEP)"/>
    <property type="match status" value="1"/>
</dbReference>
<comment type="caution">
    <text evidence="8">The sequence shown here is derived from an EMBL/GenBank/DDBJ whole genome shotgun (WGS) entry which is preliminary data.</text>
</comment>
<keyword evidence="6" id="KW-0472">Membrane</keyword>
<dbReference type="InterPro" id="IPR051906">
    <property type="entry name" value="TolC-like"/>
</dbReference>
<organism evidence="8 9">
    <name type="scientific">Sphingobacterium kitahiroshimense</name>
    <dbReference type="NCBI Taxonomy" id="470446"/>
    <lineage>
        <taxon>Bacteria</taxon>
        <taxon>Pseudomonadati</taxon>
        <taxon>Bacteroidota</taxon>
        <taxon>Sphingobacteriia</taxon>
        <taxon>Sphingobacteriales</taxon>
        <taxon>Sphingobacteriaceae</taxon>
        <taxon>Sphingobacterium</taxon>
    </lineage>
</organism>
<comment type="subcellular location">
    <subcellularLocation>
        <location evidence="1">Cell outer membrane</location>
    </subcellularLocation>
</comment>
<evidence type="ECO:0000256" key="7">
    <source>
        <dbReference type="ARBA" id="ARBA00023237"/>
    </source>
</evidence>
<evidence type="ECO:0000256" key="1">
    <source>
        <dbReference type="ARBA" id="ARBA00004442"/>
    </source>
</evidence>
<dbReference type="PANTHER" id="PTHR30026:SF20">
    <property type="entry name" value="OUTER MEMBRANE PROTEIN TOLC"/>
    <property type="match status" value="1"/>
</dbReference>
<dbReference type="Proteomes" id="UP001409291">
    <property type="component" value="Unassembled WGS sequence"/>
</dbReference>
<evidence type="ECO:0000256" key="2">
    <source>
        <dbReference type="ARBA" id="ARBA00007613"/>
    </source>
</evidence>
<reference evidence="8 9" key="1">
    <citation type="submission" date="2024-04" db="EMBL/GenBank/DDBJ databases">
        <title>WGS of bacteria from Torrens River.</title>
        <authorList>
            <person name="Wyrsch E.R."/>
            <person name="Drigo B."/>
        </authorList>
    </citation>
    <scope>NUCLEOTIDE SEQUENCE [LARGE SCALE GENOMIC DNA]</scope>
    <source>
        <strain evidence="8 9">TWI391</strain>
    </source>
</reference>
<name>A0ABV0BMT5_9SPHI</name>
<protein>
    <submittedName>
        <fullName evidence="8">TolC family protein</fullName>
    </submittedName>
</protein>
<proteinExistence type="inferred from homology"/>
<gene>
    <name evidence="8" type="ORF">ABE541_02390</name>
</gene>
<keyword evidence="3" id="KW-0813">Transport</keyword>
<keyword evidence="7" id="KW-0998">Cell outer membrane</keyword>
<evidence type="ECO:0000313" key="8">
    <source>
        <dbReference type="EMBL" id="MEN5376100.1"/>
    </source>
</evidence>
<dbReference type="RefSeq" id="WP_183915090.1">
    <property type="nucleotide sequence ID" value="NZ_JBDJLH010000005.1"/>
</dbReference>
<dbReference type="SUPFAM" id="SSF56954">
    <property type="entry name" value="Outer membrane efflux proteins (OEP)"/>
    <property type="match status" value="1"/>
</dbReference>
<keyword evidence="9" id="KW-1185">Reference proteome</keyword>
<dbReference type="EMBL" id="JBDJNQ010000001">
    <property type="protein sequence ID" value="MEN5376100.1"/>
    <property type="molecule type" value="Genomic_DNA"/>
</dbReference>
<dbReference type="PANTHER" id="PTHR30026">
    <property type="entry name" value="OUTER MEMBRANE PROTEIN TOLC"/>
    <property type="match status" value="1"/>
</dbReference>